<dbReference type="Gene3D" id="1.25.40.10">
    <property type="entry name" value="Tetratricopeptide repeat domain"/>
    <property type="match status" value="1"/>
</dbReference>
<gene>
    <name evidence="2" type="ORF">NCGR_LOCUS40021</name>
</gene>
<reference evidence="2" key="1">
    <citation type="submission" date="2020-10" db="EMBL/GenBank/DDBJ databases">
        <authorList>
            <person name="Han B."/>
            <person name="Lu T."/>
            <person name="Zhao Q."/>
            <person name="Huang X."/>
            <person name="Zhao Y."/>
        </authorList>
    </citation>
    <scope>NUCLEOTIDE SEQUENCE</scope>
</reference>
<feature type="compositionally biased region" description="Polar residues" evidence="1">
    <location>
        <begin position="659"/>
        <end position="677"/>
    </location>
</feature>
<feature type="region of interest" description="Disordered" evidence="1">
    <location>
        <begin position="616"/>
        <end position="718"/>
    </location>
</feature>
<evidence type="ECO:0000256" key="1">
    <source>
        <dbReference type="SAM" id="MobiDB-lite"/>
    </source>
</evidence>
<dbReference type="PANTHER" id="PTHR34465">
    <property type="entry name" value="CARBOXYL-TERMINAL HYDROLASE-LIKE PROTEIN, PUTATIVE (DUF627 AND DUF629)-RELATED"/>
    <property type="match status" value="1"/>
</dbReference>
<evidence type="ECO:0000313" key="2">
    <source>
        <dbReference type="EMBL" id="CAD6256515.1"/>
    </source>
</evidence>
<feature type="region of interest" description="Disordered" evidence="1">
    <location>
        <begin position="1"/>
        <end position="78"/>
    </location>
</feature>
<dbReference type="Proteomes" id="UP000604825">
    <property type="component" value="Unassembled WGS sequence"/>
</dbReference>
<comment type="caution">
    <text evidence="2">The sequence shown here is derived from an EMBL/GenBank/DDBJ whole genome shotgun (WGS) entry which is preliminary data.</text>
</comment>
<dbReference type="OrthoDB" id="687976at2759"/>
<feature type="compositionally biased region" description="Basic residues" evidence="1">
    <location>
        <begin position="56"/>
        <end position="70"/>
    </location>
</feature>
<dbReference type="InterPro" id="IPR011990">
    <property type="entry name" value="TPR-like_helical_dom_sf"/>
</dbReference>
<dbReference type="EMBL" id="CAJGYO010000010">
    <property type="protein sequence ID" value="CAD6256515.1"/>
    <property type="molecule type" value="Genomic_DNA"/>
</dbReference>
<feature type="compositionally biased region" description="Basic residues" evidence="1">
    <location>
        <begin position="23"/>
        <end position="40"/>
    </location>
</feature>
<feature type="region of interest" description="Disordered" evidence="1">
    <location>
        <begin position="575"/>
        <end position="602"/>
    </location>
</feature>
<proteinExistence type="predicted"/>
<sequence>MADAAEADAEAVPRRGHGGAAPRPRRPQPRGARPRPRPHARAPGPGGHAPPPGRTPLRRRRPRSPWRRHRGCQEGRGGARLRVARDALAAARRLAPDCVDIAAALGDAFAASRMFKEAEVEYLRARRIPQPSDPALHNASYGMFEGYEHERDPDFASERVEEARDRARASYARMTVEELVPIAIHRVLEAGRQLGAADGRKQAKLVAETFPNLGRAQYLAAYMDLEFVRSLDAAIDKRPFLRRTLVITERAARDYPKSAVIASFHAKLLFVLGEYDAAETECRRALEMEPDDPQQDCIPVGSISGDNRGTRLVSLACEFHELINKILILASDYWDSMSTEWQRNSFLQVRFDVLQDEYLKVDRSYAFTMSDVRSFVKEHKSWSRHPRAVLPRLQSVLDQKLSDEALESDDSLDGVTFCEDSEQQDMVICFNKSSEVFKWLFYAPSSGVRPKPFPEIREKKCEKGRMLLESIKDKMKTLPADRSTTEFAKAIPEIQEGWHKFLKSSVLDYREAILELARSFLWRELKKCMTEDPELASKSISAADIDAIFTKELVNPASNAVESCQTEGALMVSGNRQESNVHDEGESSENPRKNTESPDPAISVVESETDLAAKLESEVHVEHESSDSPASRNDLDEKTDPKLSDNNKESGVELEGETSKATVTGAESSGQPTNTAEGGSDLDTKLEKLQIGPGSDRWIVDSDAGSSGRDGGGQHQQE</sequence>
<dbReference type="AlphaFoldDB" id="A0A811QDS0"/>
<dbReference type="SUPFAM" id="SSF48452">
    <property type="entry name" value="TPR-like"/>
    <property type="match status" value="1"/>
</dbReference>
<accession>A0A811QDS0</accession>
<name>A0A811QDS0_9POAL</name>
<keyword evidence="3" id="KW-1185">Reference proteome</keyword>
<feature type="compositionally biased region" description="Gly residues" evidence="1">
    <location>
        <begin position="708"/>
        <end position="718"/>
    </location>
</feature>
<feature type="compositionally biased region" description="Basic and acidic residues" evidence="1">
    <location>
        <begin position="579"/>
        <end position="596"/>
    </location>
</feature>
<dbReference type="PANTHER" id="PTHR34465:SF5">
    <property type="entry name" value="OS11G0598900 PROTEIN"/>
    <property type="match status" value="1"/>
</dbReference>
<protein>
    <submittedName>
        <fullName evidence="2">Uncharacterized protein</fullName>
    </submittedName>
</protein>
<feature type="compositionally biased region" description="Basic and acidic residues" evidence="1">
    <location>
        <begin position="616"/>
        <end position="626"/>
    </location>
</feature>
<evidence type="ECO:0000313" key="3">
    <source>
        <dbReference type="Proteomes" id="UP000604825"/>
    </source>
</evidence>
<organism evidence="2 3">
    <name type="scientific">Miscanthus lutarioriparius</name>
    <dbReference type="NCBI Taxonomy" id="422564"/>
    <lineage>
        <taxon>Eukaryota</taxon>
        <taxon>Viridiplantae</taxon>
        <taxon>Streptophyta</taxon>
        <taxon>Embryophyta</taxon>
        <taxon>Tracheophyta</taxon>
        <taxon>Spermatophyta</taxon>
        <taxon>Magnoliopsida</taxon>
        <taxon>Liliopsida</taxon>
        <taxon>Poales</taxon>
        <taxon>Poaceae</taxon>
        <taxon>PACMAD clade</taxon>
        <taxon>Panicoideae</taxon>
        <taxon>Andropogonodae</taxon>
        <taxon>Andropogoneae</taxon>
        <taxon>Saccharinae</taxon>
        <taxon>Miscanthus</taxon>
    </lineage>
</organism>
<feature type="compositionally biased region" description="Basic and acidic residues" evidence="1">
    <location>
        <begin position="633"/>
        <end position="651"/>
    </location>
</feature>